<organism evidence="1 2">
    <name type="scientific">Campylobacter concisus UNSWCS</name>
    <dbReference type="NCBI Taxonomy" id="1242968"/>
    <lineage>
        <taxon>Bacteria</taxon>
        <taxon>Pseudomonadati</taxon>
        <taxon>Campylobacterota</taxon>
        <taxon>Epsilonproteobacteria</taxon>
        <taxon>Campylobacterales</taxon>
        <taxon>Campylobacteraceae</taxon>
        <taxon>Campylobacter</taxon>
    </lineage>
</organism>
<reference evidence="1 2" key="1">
    <citation type="journal article" date="2013" name="BMC Genomics">
        <title>Comparative genomics of Campylobacter concisus isolates reveals genetic diversity and provides insights into disease association.</title>
        <authorList>
            <person name="Deshpande N.P."/>
            <person name="Kaakoush N.O."/>
            <person name="Wilkins M.R."/>
            <person name="Mitchell H.M."/>
        </authorList>
    </citation>
    <scope>NUCLEOTIDE SEQUENCE [LARGE SCALE GENOMIC DNA]</scope>
    <source>
        <strain evidence="1 2">UNSWCS</strain>
    </source>
</reference>
<dbReference type="Proteomes" id="UP000016620">
    <property type="component" value="Unassembled WGS sequence"/>
</dbReference>
<name>U2F6W7_9BACT</name>
<evidence type="ECO:0000313" key="2">
    <source>
        <dbReference type="Proteomes" id="UP000016620"/>
    </source>
</evidence>
<dbReference type="RefSeq" id="WP_021088333.1">
    <property type="nucleotide sequence ID" value="NZ_ANNG01000049.1"/>
</dbReference>
<sequence length="157" mass="17996">MADDYAAKNNISKEQAVKILYTAASVLVDKGSYNDFASKEKFEVRDENDEISVINYNEKFYKFNQEDVNNAKAYLLVNSKEKSFRDIYKEEFTKQDYFTATKEQYNNSGYTPDKSVGLEDGSLSFLPAPIFSKSAFGLFKNTALKNPLENISYTKKF</sequence>
<proteinExistence type="predicted"/>
<gene>
    <name evidence="1" type="ORF">UNSWCS_2101</name>
</gene>
<dbReference type="EMBL" id="ANNG01000049">
    <property type="protein sequence ID" value="ERJ26002.1"/>
    <property type="molecule type" value="Genomic_DNA"/>
</dbReference>
<dbReference type="PATRIC" id="fig|1242968.3.peg.1947"/>
<comment type="caution">
    <text evidence="1">The sequence shown here is derived from an EMBL/GenBank/DDBJ whole genome shotgun (WGS) entry which is preliminary data.</text>
</comment>
<evidence type="ECO:0000313" key="1">
    <source>
        <dbReference type="EMBL" id="ERJ26002.1"/>
    </source>
</evidence>
<dbReference type="AlphaFoldDB" id="U2F6W7"/>
<accession>U2F6W7</accession>
<protein>
    <submittedName>
        <fullName evidence="1">Uncharacterized protein</fullName>
    </submittedName>
</protein>